<dbReference type="CDD" id="cd06576">
    <property type="entry name" value="PASTA_Pbp2x-like_1"/>
    <property type="match status" value="1"/>
</dbReference>
<keyword evidence="7" id="KW-0133">Cell shape</keyword>
<keyword evidence="5 15" id="KW-0812">Transmembrane</keyword>
<dbReference type="Gene3D" id="2.20.70.70">
    <property type="match status" value="1"/>
</dbReference>
<evidence type="ECO:0000256" key="7">
    <source>
        <dbReference type="ARBA" id="ARBA00022960"/>
    </source>
</evidence>
<evidence type="ECO:0000256" key="2">
    <source>
        <dbReference type="ARBA" id="ARBA00007171"/>
    </source>
</evidence>
<evidence type="ECO:0000256" key="3">
    <source>
        <dbReference type="ARBA" id="ARBA00022475"/>
    </source>
</evidence>
<dbReference type="Gene3D" id="3.30.70.2110">
    <property type="match status" value="1"/>
</dbReference>
<keyword evidence="13" id="KW-0961">Cell wall biogenesis/degradation</keyword>
<name>A0A0R2B8F1_SECCO</name>
<dbReference type="SMART" id="SM00740">
    <property type="entry name" value="PASTA"/>
    <property type="match status" value="2"/>
</dbReference>
<dbReference type="Pfam" id="PF03717">
    <property type="entry name" value="PBP_dimer"/>
    <property type="match status" value="1"/>
</dbReference>
<dbReference type="SUPFAM" id="SSF56601">
    <property type="entry name" value="beta-lactamase/transpeptidase-like"/>
    <property type="match status" value="1"/>
</dbReference>
<evidence type="ECO:0000256" key="8">
    <source>
        <dbReference type="ARBA" id="ARBA00022984"/>
    </source>
</evidence>
<dbReference type="SUPFAM" id="SSF54184">
    <property type="entry name" value="Penicillin-binding protein 2x (pbp-2x), c-terminal domain"/>
    <property type="match status" value="2"/>
</dbReference>
<comment type="subcellular location">
    <subcellularLocation>
        <location evidence="1">Cell membrane</location>
        <topology evidence="1">Single-pass membrane protein</topology>
    </subcellularLocation>
</comment>
<keyword evidence="3" id="KW-1003">Cell membrane</keyword>
<evidence type="ECO:0000313" key="17">
    <source>
        <dbReference type="EMBL" id="KRM75725.1"/>
    </source>
</evidence>
<evidence type="ECO:0000256" key="1">
    <source>
        <dbReference type="ARBA" id="ARBA00004162"/>
    </source>
</evidence>
<dbReference type="PANTHER" id="PTHR30627">
    <property type="entry name" value="PEPTIDOGLYCAN D,D-TRANSPEPTIDASE"/>
    <property type="match status" value="1"/>
</dbReference>
<dbReference type="InterPro" id="IPR036138">
    <property type="entry name" value="PBP_dimer_sf"/>
</dbReference>
<dbReference type="GO" id="GO:0009252">
    <property type="term" value="P:peptidoglycan biosynthetic process"/>
    <property type="evidence" value="ECO:0007669"/>
    <property type="project" value="UniProtKB-KW"/>
</dbReference>
<dbReference type="RefSeq" id="WP_056996713.1">
    <property type="nucleotide sequence ID" value="NZ_AYYR01000044.1"/>
</dbReference>
<evidence type="ECO:0000256" key="9">
    <source>
        <dbReference type="ARBA" id="ARBA00022989"/>
    </source>
</evidence>
<evidence type="ECO:0000256" key="6">
    <source>
        <dbReference type="ARBA" id="ARBA00022737"/>
    </source>
</evidence>
<dbReference type="Pfam" id="PF00905">
    <property type="entry name" value="Transpeptidase"/>
    <property type="match status" value="1"/>
</dbReference>
<dbReference type="GO" id="GO:0071555">
    <property type="term" value="P:cell wall organization"/>
    <property type="evidence" value="ECO:0007669"/>
    <property type="project" value="UniProtKB-KW"/>
</dbReference>
<sequence length="718" mass="78146">MKQSPKRTVTSQQARRNRRVFGRVLFLIITLLFVLFIARFSYIAIGKNVENVNLSARAKKLYTDTQTVKAQRGTIYDASNQPIAEDTSTYSLYAVLDHSQRSTEGKPMYVQNKKKTAAVLAKYLPISKKRALKYLTPSSSKTFQVEFGLAGQNISLTTKNKIEKAHLTGLNFVQQQARLYPNGAFASYLIGNTSTSSKGVLTGTMGIESAYNKLLTGTNGFKTIKQDNNGYKIPGTTQKDKKAKNGDNVYTTLDSRLQTLLETEMSALQSKTHSKSLNAVLMNAKTGAIVASTQRPTFNPETGSGLSSTSTWRDSLVQDLYEPGSVMKVFTMAASINSGNYNGTATYQSGKYEIDGQTVPDWETSGWGIITYNKGFALSSNVAMAHLERQMGSKTWLKYIKRFKFLKSTHFGLPGEQSGSIQFSQAIDQADTSFGQGIQVTAIQMLQGLSAIANNGKMLKPYLVRKVVNPNTGKTVKSYGKKVIGQPIKSSTAKAVLKHMQDVVYKSYGIGSDYKIKGVRIAAKTGTAEISNGKSGYLTGDDNYLYSVAAMAPANNPKYIMYITMKRPTLPGTETATQLLAGVFKPVMKRTLLEDSSSSSTETSTKMVSYVNRSAKASEETLKKAGYKVTVLGSGSKVVKQSPESGQVMMTGQRVILLTSGAQKMPSISGWSKSDILRLADLLGMKVTFTGSGYAKTQSIKAGQAVSDEENLKVTLGN</sequence>
<proteinExistence type="inferred from homology"/>
<dbReference type="PATRIC" id="fig|1423733.4.peg.2235"/>
<dbReference type="STRING" id="33960.TY91_03660"/>
<evidence type="ECO:0000256" key="12">
    <source>
        <dbReference type="ARBA" id="ARBA00023306"/>
    </source>
</evidence>
<evidence type="ECO:0000256" key="11">
    <source>
        <dbReference type="ARBA" id="ARBA00023251"/>
    </source>
</evidence>
<dbReference type="InterPro" id="IPR012338">
    <property type="entry name" value="Beta-lactam/transpept-like"/>
</dbReference>
<dbReference type="Gene3D" id="3.40.710.10">
    <property type="entry name" value="DD-peptidase/beta-lactamase superfamily"/>
    <property type="match status" value="1"/>
</dbReference>
<evidence type="ECO:0000256" key="5">
    <source>
        <dbReference type="ARBA" id="ARBA00022692"/>
    </source>
</evidence>
<dbReference type="InterPro" id="IPR050515">
    <property type="entry name" value="Beta-lactam/transpept"/>
</dbReference>
<dbReference type="CDD" id="cd06575">
    <property type="entry name" value="PASTA_Pbp2x-like_2"/>
    <property type="match status" value="1"/>
</dbReference>
<dbReference type="Gene3D" id="3.90.1310.10">
    <property type="entry name" value="Penicillin-binding protein 2a (Domain 2)"/>
    <property type="match status" value="1"/>
</dbReference>
<dbReference type="GO" id="GO:0046677">
    <property type="term" value="P:response to antibiotic"/>
    <property type="evidence" value="ECO:0007669"/>
    <property type="project" value="UniProtKB-KW"/>
</dbReference>
<gene>
    <name evidence="17" type="ORF">FC82_GL002129</name>
</gene>
<evidence type="ECO:0000313" key="18">
    <source>
        <dbReference type="Proteomes" id="UP000051845"/>
    </source>
</evidence>
<reference evidence="17 18" key="1">
    <citation type="journal article" date="2015" name="Genome Announc.">
        <title>Expanding the biotechnology potential of lactobacilli through comparative genomics of 213 strains and associated genera.</title>
        <authorList>
            <person name="Sun Z."/>
            <person name="Harris H.M."/>
            <person name="McCann A."/>
            <person name="Guo C."/>
            <person name="Argimon S."/>
            <person name="Zhang W."/>
            <person name="Yang X."/>
            <person name="Jeffery I.B."/>
            <person name="Cooney J.C."/>
            <person name="Kagawa T.F."/>
            <person name="Liu W."/>
            <person name="Song Y."/>
            <person name="Salvetti E."/>
            <person name="Wrobel A."/>
            <person name="Rasinkangas P."/>
            <person name="Parkhill J."/>
            <person name="Rea M.C."/>
            <person name="O'Sullivan O."/>
            <person name="Ritari J."/>
            <person name="Douillard F.P."/>
            <person name="Paul Ross R."/>
            <person name="Yang R."/>
            <person name="Briner A.E."/>
            <person name="Felis G.E."/>
            <person name="de Vos W.M."/>
            <person name="Barrangou R."/>
            <person name="Klaenhammer T.R."/>
            <person name="Caufield P.W."/>
            <person name="Cui Y."/>
            <person name="Zhang H."/>
            <person name="O'Toole P.W."/>
        </authorList>
    </citation>
    <scope>NUCLEOTIDE SEQUENCE [LARGE SCALE GENOMIC DNA]</scope>
    <source>
        <strain evidence="17 18">DSM 20515</strain>
    </source>
</reference>
<dbReference type="PANTHER" id="PTHR30627:SF26">
    <property type="entry name" value="PENICILLIN-BINDING PROTEIN 2B"/>
    <property type="match status" value="1"/>
</dbReference>
<dbReference type="Pfam" id="PF03793">
    <property type="entry name" value="PASTA"/>
    <property type="match status" value="2"/>
</dbReference>
<keyword evidence="10 15" id="KW-0472">Membrane</keyword>
<dbReference type="AlphaFoldDB" id="A0A0R2B8F1"/>
<evidence type="ECO:0000256" key="10">
    <source>
        <dbReference type="ARBA" id="ARBA00023136"/>
    </source>
</evidence>
<feature type="domain" description="PASTA" evidence="16">
    <location>
        <begin position="601"/>
        <end position="661"/>
    </location>
</feature>
<evidence type="ECO:0000256" key="4">
    <source>
        <dbReference type="ARBA" id="ARBA00022618"/>
    </source>
</evidence>
<evidence type="ECO:0000256" key="14">
    <source>
        <dbReference type="ARBA" id="ARBA00055980"/>
    </source>
</evidence>
<evidence type="ECO:0000259" key="16">
    <source>
        <dbReference type="PROSITE" id="PS51178"/>
    </source>
</evidence>
<comment type="caution">
    <text evidence="17">The sequence shown here is derived from an EMBL/GenBank/DDBJ whole genome shotgun (WGS) entry which is preliminary data.</text>
</comment>
<dbReference type="SUPFAM" id="SSF56519">
    <property type="entry name" value="Penicillin binding protein dimerisation domain"/>
    <property type="match status" value="1"/>
</dbReference>
<keyword evidence="4 17" id="KW-0132">Cell division</keyword>
<keyword evidence="8" id="KW-0573">Peptidoglycan synthesis</keyword>
<dbReference type="Proteomes" id="UP000051845">
    <property type="component" value="Unassembled WGS sequence"/>
</dbReference>
<dbReference type="GO" id="GO:0051301">
    <property type="term" value="P:cell division"/>
    <property type="evidence" value="ECO:0007669"/>
    <property type="project" value="UniProtKB-KW"/>
</dbReference>
<dbReference type="FunFam" id="3.40.710.10:FF:000095">
    <property type="entry name" value="Penicillin-binding protein 2x"/>
    <property type="match status" value="1"/>
</dbReference>
<dbReference type="GO" id="GO:0008658">
    <property type="term" value="F:penicillin binding"/>
    <property type="evidence" value="ECO:0007669"/>
    <property type="project" value="InterPro"/>
</dbReference>
<protein>
    <submittedName>
        <fullName evidence="17">Cell division protein FtsI</fullName>
    </submittedName>
</protein>
<comment type="function">
    <text evidence="14">A transpeptidase that forms peptide cross-links between adjacent glycan strands in cell wall peptidoglycan (PG). Part of the divisome machinery that synthesizes the septal cross wall. Beta-lactams inactivate the PBPs by acylating an essential serine residue in the active site of these proteins.</text>
</comment>
<dbReference type="GO" id="GO:0005886">
    <property type="term" value="C:plasma membrane"/>
    <property type="evidence" value="ECO:0007669"/>
    <property type="project" value="UniProtKB-SubCell"/>
</dbReference>
<keyword evidence="11" id="KW-0046">Antibiotic resistance</keyword>
<keyword evidence="9 15" id="KW-1133">Transmembrane helix</keyword>
<dbReference type="InterPro" id="IPR001460">
    <property type="entry name" value="PCN-bd_Tpept"/>
</dbReference>
<dbReference type="InterPro" id="IPR005311">
    <property type="entry name" value="PBP_dimer"/>
</dbReference>
<dbReference type="PROSITE" id="PS51178">
    <property type="entry name" value="PASTA"/>
    <property type="match status" value="2"/>
</dbReference>
<dbReference type="EMBL" id="AYYR01000044">
    <property type="protein sequence ID" value="KRM75725.1"/>
    <property type="molecule type" value="Genomic_DNA"/>
</dbReference>
<dbReference type="InterPro" id="IPR005543">
    <property type="entry name" value="PASTA_dom"/>
</dbReference>
<feature type="transmembrane region" description="Helical" evidence="15">
    <location>
        <begin position="20"/>
        <end position="45"/>
    </location>
</feature>
<evidence type="ECO:0000256" key="15">
    <source>
        <dbReference type="SAM" id="Phobius"/>
    </source>
</evidence>
<evidence type="ECO:0000256" key="13">
    <source>
        <dbReference type="ARBA" id="ARBA00023316"/>
    </source>
</evidence>
<keyword evidence="12" id="KW-0131">Cell cycle</keyword>
<keyword evidence="6" id="KW-0677">Repeat</keyword>
<organism evidence="17 18">
    <name type="scientific">Secundilactobacillus collinoides DSM 20515 = JCM 1123</name>
    <dbReference type="NCBI Taxonomy" id="1423733"/>
    <lineage>
        <taxon>Bacteria</taxon>
        <taxon>Bacillati</taxon>
        <taxon>Bacillota</taxon>
        <taxon>Bacilli</taxon>
        <taxon>Lactobacillales</taxon>
        <taxon>Lactobacillaceae</taxon>
        <taxon>Secundilactobacillus</taxon>
    </lineage>
</organism>
<comment type="similarity">
    <text evidence="2">Belongs to the transpeptidase family.</text>
</comment>
<accession>A0A0R2B8F1</accession>
<feature type="domain" description="PASTA" evidence="16">
    <location>
        <begin position="663"/>
        <end position="718"/>
    </location>
</feature>
<dbReference type="GO" id="GO:0008360">
    <property type="term" value="P:regulation of cell shape"/>
    <property type="evidence" value="ECO:0007669"/>
    <property type="project" value="UniProtKB-KW"/>
</dbReference>